<protein>
    <submittedName>
        <fullName evidence="1">Uncharacterized protein</fullName>
    </submittedName>
</protein>
<name>A0AC61MWS6_9FIRM</name>
<proteinExistence type="predicted"/>
<keyword evidence="2" id="KW-1185">Reference proteome</keyword>
<organism evidence="1 2">
    <name type="scientific">Miniphocaeibacter halophilus</name>
    <dbReference type="NCBI Taxonomy" id="2931922"/>
    <lineage>
        <taxon>Bacteria</taxon>
        <taxon>Bacillati</taxon>
        <taxon>Bacillota</taxon>
        <taxon>Tissierellia</taxon>
        <taxon>Tissierellales</taxon>
        <taxon>Peptoniphilaceae</taxon>
        <taxon>Miniphocaeibacter</taxon>
    </lineage>
</organism>
<gene>
    <name evidence="1" type="ORF">JFY71_02915</name>
</gene>
<evidence type="ECO:0000313" key="2">
    <source>
        <dbReference type="Proteomes" id="UP000595814"/>
    </source>
</evidence>
<accession>A0AC61MWS6</accession>
<dbReference type="EMBL" id="CP066744">
    <property type="protein sequence ID" value="QQK08505.1"/>
    <property type="molecule type" value="Genomic_DNA"/>
</dbReference>
<evidence type="ECO:0000313" key="1">
    <source>
        <dbReference type="EMBL" id="QQK08505.1"/>
    </source>
</evidence>
<reference evidence="1 2" key="1">
    <citation type="journal article" date="2022" name="Int. J. Syst. Evol. Microbiol.">
        <title>Miniphocaeibacter halophilus sp. nov., an ammonium-tolerant acetate-producing bacterium isolated from a biogas system.</title>
        <authorList>
            <person name="Schnurer A."/>
            <person name="Singh A."/>
            <person name="Bi S."/>
            <person name="Qiao W."/>
            <person name="Westerholm M."/>
        </authorList>
    </citation>
    <scope>NUCLEOTIDE SEQUENCE [LARGE SCALE GENOMIC DNA]</scope>
    <source>
        <strain evidence="1 2">AMB_01</strain>
    </source>
</reference>
<sequence length="197" mass="23816">MEIIRARDKYKDLFDSDTINKNLGFIVKNGEEIFKYVFHLNKTHAQLEYTNENYIEDVISEFKFYNGFVDKIYSRTGKVLAEFPQKEFIRKEILDLYPSQLYLNKRKIKNISKWIDNNIVCIPVKKVKGNYYILDGHSRLFVLLEKGINKVYIYEEECEDWIFKYIALCEKNKVFSINDLELLNNREYEEKWIKFNI</sequence>
<dbReference type="Proteomes" id="UP000595814">
    <property type="component" value="Chromosome"/>
</dbReference>